<dbReference type="AlphaFoldDB" id="A0AAE6Y3U2"/>
<dbReference type="InterPro" id="IPR029063">
    <property type="entry name" value="SAM-dependent_MTases_sf"/>
</dbReference>
<sequence>MAGTGSGAMGSGYGRHSAAQHAGLQAAVGLLDRALAAAPVPADDRAFRVADLGCASGTNAMEPMARTVAAVRARRPGTPVWVTHTDIPANDFGALFATLTGPSSYAHAPGVHACAQARSFFEPLFPPGELHLAWSSIAVHWLSRVPLPVEGHIYGSRARGAARDALRERSARDWDAFLGHRADELAPGGQLVVVGGAATDDGLSGAEGLFDLAVAELEHLVDQGVLTGEQVAAMTVPTWNRTTAEFTGPLLSGPFRDRFRLEEGEFVVLDDPMWERYTADGDLEAYADEVAASFMAAFGPSLFAGIPESAATAGRFAEGLTARVRDRPEEGAARWRVQLLRATRLGHSDGTHAVA</sequence>
<keyword evidence="2" id="KW-0460">Magnesium</keyword>
<proteinExistence type="predicted"/>
<evidence type="ECO:0000256" key="1">
    <source>
        <dbReference type="ARBA" id="ARBA00022723"/>
    </source>
</evidence>
<dbReference type="RefSeq" id="WP_143648295.1">
    <property type="nucleotide sequence ID" value="NZ_CM007717.1"/>
</dbReference>
<dbReference type="InterPro" id="IPR005299">
    <property type="entry name" value="MeTrfase_7"/>
</dbReference>
<dbReference type="Proteomes" id="UP000502504">
    <property type="component" value="Chromosome"/>
</dbReference>
<protein>
    <submittedName>
        <fullName evidence="3">Class I SAM-dependent methyltransferase</fullName>
    </submittedName>
</protein>
<evidence type="ECO:0000313" key="3">
    <source>
        <dbReference type="EMBL" id="QIT42508.1"/>
    </source>
</evidence>
<dbReference type="Gene3D" id="3.40.50.150">
    <property type="entry name" value="Vaccinia Virus protein VP39"/>
    <property type="match status" value="1"/>
</dbReference>
<dbReference type="GO" id="GO:0032259">
    <property type="term" value="P:methylation"/>
    <property type="evidence" value="ECO:0007669"/>
    <property type="project" value="UniProtKB-KW"/>
</dbReference>
<organism evidence="3 4">
    <name type="scientific">Streptomyces antibioticus</name>
    <dbReference type="NCBI Taxonomy" id="1890"/>
    <lineage>
        <taxon>Bacteria</taxon>
        <taxon>Bacillati</taxon>
        <taxon>Actinomycetota</taxon>
        <taxon>Actinomycetes</taxon>
        <taxon>Kitasatosporales</taxon>
        <taxon>Streptomycetaceae</taxon>
        <taxon>Streptomyces</taxon>
    </lineage>
</organism>
<dbReference type="Pfam" id="PF03492">
    <property type="entry name" value="Methyltransf_7"/>
    <property type="match status" value="1"/>
</dbReference>
<dbReference type="Gene3D" id="1.10.1200.270">
    <property type="entry name" value="Methyltransferase, alpha-helical capping domain"/>
    <property type="match status" value="1"/>
</dbReference>
<name>A0AAE6Y3U2_STRAT</name>
<accession>A0AAE6Y3U2</accession>
<reference evidence="3 4" key="1">
    <citation type="submission" date="2020-03" db="EMBL/GenBank/DDBJ databases">
        <title>Is there a link between lipid content and antibiotic production in Streptomyces?</title>
        <authorList>
            <person name="David M."/>
            <person name="Lejeune C."/>
            <person name="Abreu S."/>
            <person name="Thibessard A."/>
            <person name="Leblond P."/>
            <person name="Chaminade P."/>
            <person name="Virolle M.-J."/>
        </authorList>
    </citation>
    <scope>NUCLEOTIDE SEQUENCE [LARGE SCALE GENOMIC DNA]</scope>
    <source>
        <strain evidence="3 4">DSM 41481</strain>
    </source>
</reference>
<evidence type="ECO:0000313" key="4">
    <source>
        <dbReference type="Proteomes" id="UP000502504"/>
    </source>
</evidence>
<keyword evidence="3" id="KW-0489">Methyltransferase</keyword>
<gene>
    <name evidence="3" type="ORF">HCX60_02410</name>
</gene>
<dbReference type="InterPro" id="IPR042086">
    <property type="entry name" value="MeTrfase_capping"/>
</dbReference>
<dbReference type="GO" id="GO:0046872">
    <property type="term" value="F:metal ion binding"/>
    <property type="evidence" value="ECO:0007669"/>
    <property type="project" value="UniProtKB-KW"/>
</dbReference>
<dbReference type="EMBL" id="CP050692">
    <property type="protein sequence ID" value="QIT42508.1"/>
    <property type="molecule type" value="Genomic_DNA"/>
</dbReference>
<dbReference type="PANTHER" id="PTHR31009">
    <property type="entry name" value="S-ADENOSYL-L-METHIONINE:CARBOXYL METHYLTRANSFERASE FAMILY PROTEIN"/>
    <property type="match status" value="1"/>
</dbReference>
<evidence type="ECO:0000256" key="2">
    <source>
        <dbReference type="ARBA" id="ARBA00022842"/>
    </source>
</evidence>
<keyword evidence="1" id="KW-0479">Metal-binding</keyword>
<dbReference type="GO" id="GO:0008168">
    <property type="term" value="F:methyltransferase activity"/>
    <property type="evidence" value="ECO:0007669"/>
    <property type="project" value="UniProtKB-KW"/>
</dbReference>
<keyword evidence="3" id="KW-0808">Transferase</keyword>
<dbReference type="SUPFAM" id="SSF53335">
    <property type="entry name" value="S-adenosyl-L-methionine-dependent methyltransferases"/>
    <property type="match status" value="1"/>
</dbReference>